<evidence type="ECO:0000256" key="8">
    <source>
        <dbReference type="RuleBase" id="RU003738"/>
    </source>
</evidence>
<dbReference type="InterPro" id="IPR002986">
    <property type="entry name" value="DAP_deCOOHase_LysA"/>
</dbReference>
<dbReference type="EC" id="4.1.1.20" evidence="5 6"/>
<organism evidence="11 12">
    <name type="scientific">Rhizobium vallis</name>
    <dbReference type="NCBI Taxonomy" id="634290"/>
    <lineage>
        <taxon>Bacteria</taxon>
        <taxon>Pseudomonadati</taxon>
        <taxon>Pseudomonadota</taxon>
        <taxon>Alphaproteobacteria</taxon>
        <taxon>Hyphomicrobiales</taxon>
        <taxon>Rhizobiaceae</taxon>
        <taxon>Rhizobium/Agrobacterium group</taxon>
        <taxon>Rhizobium</taxon>
    </lineage>
</organism>
<dbReference type="Gene3D" id="3.20.20.10">
    <property type="entry name" value="Alanine racemase"/>
    <property type="match status" value="1"/>
</dbReference>
<comment type="similarity">
    <text evidence="5">Belongs to the Orn/Lys/Arg decarboxylase class-II family. LysA subfamily.</text>
</comment>
<evidence type="ECO:0000313" key="12">
    <source>
        <dbReference type="Proteomes" id="UP000278823"/>
    </source>
</evidence>
<dbReference type="InterPro" id="IPR022657">
    <property type="entry name" value="De-COase2_CS"/>
</dbReference>
<dbReference type="PANTHER" id="PTHR43727">
    <property type="entry name" value="DIAMINOPIMELATE DECARBOXYLASE"/>
    <property type="match status" value="1"/>
</dbReference>
<comment type="catalytic activity">
    <reaction evidence="5 8">
        <text>meso-2,6-diaminopimelate + H(+) = L-lysine + CO2</text>
        <dbReference type="Rhea" id="RHEA:15101"/>
        <dbReference type="ChEBI" id="CHEBI:15378"/>
        <dbReference type="ChEBI" id="CHEBI:16526"/>
        <dbReference type="ChEBI" id="CHEBI:32551"/>
        <dbReference type="ChEBI" id="CHEBI:57791"/>
        <dbReference type="EC" id="4.1.1.20"/>
    </reaction>
</comment>
<feature type="binding site" evidence="5">
    <location>
        <position position="253"/>
    </location>
    <ligand>
        <name>pyridoxal 5'-phosphate</name>
        <dbReference type="ChEBI" id="CHEBI:597326"/>
    </ligand>
</feature>
<dbReference type="FunFam" id="3.20.20.10:FF:000003">
    <property type="entry name" value="Diaminopimelate decarboxylase"/>
    <property type="match status" value="1"/>
</dbReference>
<dbReference type="InterPro" id="IPR022644">
    <property type="entry name" value="De-COase2_N"/>
</dbReference>
<feature type="binding site" evidence="5">
    <location>
        <position position="357"/>
    </location>
    <ligand>
        <name>substrate</name>
    </ligand>
</feature>
<comment type="function">
    <text evidence="5">Specifically catalyzes the decarboxylation of meso-diaminopimelate (meso-DAP) to L-lysine.</text>
</comment>
<evidence type="ECO:0000256" key="2">
    <source>
        <dbReference type="ARBA" id="ARBA00022793"/>
    </source>
</evidence>
<feature type="domain" description="Orn/DAP/Arg decarboxylase 2 N-terminal" evidence="10">
    <location>
        <begin position="51"/>
        <end position="293"/>
    </location>
</feature>
<dbReference type="EMBL" id="RJTH01000015">
    <property type="protein sequence ID" value="RUM20516.1"/>
    <property type="molecule type" value="Genomic_DNA"/>
</dbReference>
<keyword evidence="2 5" id="KW-0210">Decarboxylase</keyword>
<dbReference type="InterPro" id="IPR029066">
    <property type="entry name" value="PLP-binding_barrel"/>
</dbReference>
<evidence type="ECO:0000256" key="6">
    <source>
        <dbReference type="NCBIfam" id="TIGR01048"/>
    </source>
</evidence>
<keyword evidence="12" id="KW-1185">Reference proteome</keyword>
<dbReference type="HAMAP" id="MF_02120">
    <property type="entry name" value="LysA"/>
    <property type="match status" value="1"/>
</dbReference>
<keyword evidence="3 5" id="KW-0663">Pyridoxal phosphate</keyword>
<evidence type="ECO:0000256" key="4">
    <source>
        <dbReference type="ARBA" id="ARBA00023239"/>
    </source>
</evidence>
<dbReference type="InterPro" id="IPR009006">
    <property type="entry name" value="Ala_racemase/Decarboxylase_C"/>
</dbReference>
<keyword evidence="5" id="KW-0028">Amino-acid biosynthesis</keyword>
<dbReference type="InterPro" id="IPR000183">
    <property type="entry name" value="Orn/DAP/Arg_de-COase"/>
</dbReference>
<dbReference type="Gene3D" id="2.40.37.10">
    <property type="entry name" value="Lyase, Ornithine Decarboxylase, Chain A, domain 1"/>
    <property type="match status" value="1"/>
</dbReference>
<name>A0A3S0S6U9_9HYPH</name>
<reference evidence="12" key="1">
    <citation type="submission" date="2018-11" db="EMBL/GenBank/DDBJ databases">
        <title>Rhizobium chutanense sp. nov., isolated from root nodules of Phaseolus vulgaris in China.</title>
        <authorList>
            <person name="Huo Y."/>
        </authorList>
    </citation>
    <scope>NUCLEOTIDE SEQUENCE [LARGE SCALE GENOMIC DNA]</scope>
    <source>
        <strain evidence="12">CCBAU 65647</strain>
    </source>
</reference>
<feature type="modified residue" description="N6-(pyridoxal phosphate)lysine" evidence="5 7">
    <location>
        <position position="74"/>
    </location>
</feature>
<feature type="region of interest" description="Disordered" evidence="9">
    <location>
        <begin position="1"/>
        <end position="20"/>
    </location>
</feature>
<keyword evidence="4 5" id="KW-0456">Lyase</keyword>
<dbReference type="PRINTS" id="PR01181">
    <property type="entry name" value="DAPDCRBXLASE"/>
</dbReference>
<sequence length="444" mass="47377">MTTIEEGKRSQNLHQKSVHRDSAGVLSMEGVRLDHLAEAVETPFYAYSARTIAGAYQDFRSALGLDVGVCYAVKANGNLSVIALLSELGCGMDIVSGGELQRVVAAGASRDGVVFSGVGKTRAEVEAALAAGIHQFNVESVAELELISAVAASHGVEAPVALRVNPDIDALSHDKISTGRKGDKFGISIDEIASLYPRASGMRGIRLVGLATHIGSQITDLEPYRKAYTRIAGLTRHLRDLGQSVTRLDLGGGIGIDYGSGFKLDLRDFASIIRATVGDLDAELTVEPGRRLVGEAGVLVTQVLYSKPHADFDIVVIDAAMNDLIRPAMYDAVHPVEMVSSTEGGSRKCRIVGPVCESSDAFGSFDHLPELSSGNLVAFLAAGAYGASMSSTYNARPLIPEVLISDDRFAVIRRRQPIEELLALERNPKWRSLSSRLPFSMKAG</sequence>
<dbReference type="Proteomes" id="UP000278823">
    <property type="component" value="Unassembled WGS sequence"/>
</dbReference>
<evidence type="ECO:0000256" key="1">
    <source>
        <dbReference type="ARBA" id="ARBA00001933"/>
    </source>
</evidence>
<dbReference type="CDD" id="cd06828">
    <property type="entry name" value="PLPDE_III_DapDC"/>
    <property type="match status" value="1"/>
</dbReference>
<comment type="pathway">
    <text evidence="5 8">Amino-acid biosynthesis; L-lysine biosynthesis via DAP pathway; L-lysine from DL-2,6-diaminopimelate: step 1/1.</text>
</comment>
<feature type="binding site" evidence="5">
    <location>
        <position position="385"/>
    </location>
    <ligand>
        <name>pyridoxal 5'-phosphate</name>
        <dbReference type="ChEBI" id="CHEBI:597326"/>
    </ligand>
</feature>
<comment type="subunit">
    <text evidence="5">Homodimer.</text>
</comment>
<evidence type="ECO:0000256" key="9">
    <source>
        <dbReference type="SAM" id="MobiDB-lite"/>
    </source>
</evidence>
<dbReference type="GO" id="GO:0008836">
    <property type="term" value="F:diaminopimelate decarboxylase activity"/>
    <property type="evidence" value="ECO:0007669"/>
    <property type="project" value="UniProtKB-UniRule"/>
</dbReference>
<feature type="binding site" evidence="5">
    <location>
        <position position="326"/>
    </location>
    <ligand>
        <name>substrate</name>
    </ligand>
</feature>
<feature type="binding site" evidence="5">
    <location>
        <position position="330"/>
    </location>
    <ligand>
        <name>substrate</name>
    </ligand>
</feature>
<feature type="binding site" evidence="5">
    <location>
        <begin position="287"/>
        <end position="290"/>
    </location>
    <ligand>
        <name>pyridoxal 5'-phosphate</name>
        <dbReference type="ChEBI" id="CHEBI:597326"/>
    </ligand>
</feature>
<evidence type="ECO:0000313" key="11">
    <source>
        <dbReference type="EMBL" id="RUM20516.1"/>
    </source>
</evidence>
<dbReference type="PROSITE" id="PS00879">
    <property type="entry name" value="ODR_DC_2_2"/>
    <property type="match status" value="1"/>
</dbReference>
<evidence type="ECO:0000259" key="10">
    <source>
        <dbReference type="Pfam" id="PF02784"/>
    </source>
</evidence>
<evidence type="ECO:0000256" key="3">
    <source>
        <dbReference type="ARBA" id="ARBA00022898"/>
    </source>
</evidence>
<dbReference type="UniPathway" id="UPA00034">
    <property type="reaction ID" value="UER00027"/>
</dbReference>
<feature type="active site" description="Proton donor" evidence="7">
    <location>
        <position position="356"/>
    </location>
</feature>
<dbReference type="PROSITE" id="PS00878">
    <property type="entry name" value="ODR_DC_2_1"/>
    <property type="match status" value="1"/>
</dbReference>
<comment type="caution">
    <text evidence="11">The sequence shown here is derived from an EMBL/GenBank/DDBJ whole genome shotgun (WGS) entry which is preliminary data.</text>
</comment>
<dbReference type="NCBIfam" id="TIGR01048">
    <property type="entry name" value="lysA"/>
    <property type="match status" value="1"/>
</dbReference>
<feature type="binding site" evidence="5">
    <location>
        <position position="385"/>
    </location>
    <ligand>
        <name>substrate</name>
    </ligand>
</feature>
<dbReference type="GO" id="GO:0009089">
    <property type="term" value="P:lysine biosynthetic process via diaminopimelate"/>
    <property type="evidence" value="ECO:0007669"/>
    <property type="project" value="UniProtKB-UniRule"/>
</dbReference>
<dbReference type="OrthoDB" id="9802241at2"/>
<dbReference type="PRINTS" id="PR01179">
    <property type="entry name" value="ODADCRBXLASE"/>
</dbReference>
<feature type="binding site" evidence="5">
    <location>
        <position position="290"/>
    </location>
    <ligand>
        <name>substrate</name>
    </ligand>
</feature>
<dbReference type="GO" id="GO:0030170">
    <property type="term" value="F:pyridoxal phosphate binding"/>
    <property type="evidence" value="ECO:0007669"/>
    <property type="project" value="UniProtKB-UniRule"/>
</dbReference>
<proteinExistence type="inferred from homology"/>
<evidence type="ECO:0000256" key="5">
    <source>
        <dbReference type="HAMAP-Rule" id="MF_02120"/>
    </source>
</evidence>
<accession>A0A3S0S6U9</accession>
<dbReference type="AlphaFoldDB" id="A0A3S0S6U9"/>
<dbReference type="PANTHER" id="PTHR43727:SF2">
    <property type="entry name" value="GROUP IV DECARBOXYLASE"/>
    <property type="match status" value="1"/>
</dbReference>
<dbReference type="SUPFAM" id="SSF51419">
    <property type="entry name" value="PLP-binding barrel"/>
    <property type="match status" value="1"/>
</dbReference>
<dbReference type="Pfam" id="PF02784">
    <property type="entry name" value="Orn_Arg_deC_N"/>
    <property type="match status" value="1"/>
</dbReference>
<dbReference type="InterPro" id="IPR022653">
    <property type="entry name" value="De-COase2_pyr-phos_BS"/>
</dbReference>
<protein>
    <recommendedName>
        <fullName evidence="5 6">Diaminopimelate decarboxylase</fullName>
        <shortName evidence="5">DAP decarboxylase</shortName>
        <shortName evidence="5">DAPDC</shortName>
        <ecNumber evidence="5 6">4.1.1.20</ecNumber>
    </recommendedName>
</protein>
<keyword evidence="5 8" id="KW-0457">Lysine biosynthesis</keyword>
<evidence type="ECO:0000256" key="7">
    <source>
        <dbReference type="PIRSR" id="PIRSR600183-50"/>
    </source>
</evidence>
<dbReference type="SUPFAM" id="SSF50621">
    <property type="entry name" value="Alanine racemase C-terminal domain-like"/>
    <property type="match status" value="1"/>
</dbReference>
<gene>
    <name evidence="5 11" type="primary">lysA</name>
    <name evidence="11" type="ORF">EFQ99_29210</name>
</gene>
<comment type="cofactor">
    <cofactor evidence="1 5 7 8">
        <name>pyridoxal 5'-phosphate</name>
        <dbReference type="ChEBI" id="CHEBI:597326"/>
    </cofactor>
</comment>